<dbReference type="AlphaFoldDB" id="A0A4Q2KCP8"/>
<evidence type="ECO:0000313" key="3">
    <source>
        <dbReference type="Proteomes" id="UP000291269"/>
    </source>
</evidence>
<dbReference type="OrthoDB" id="1756089at2"/>
<name>A0A4Q2KCP8_9FIRM</name>
<feature type="domain" description="DUF1540" evidence="1">
    <location>
        <begin position="8"/>
        <end position="48"/>
    </location>
</feature>
<dbReference type="InterPro" id="IPR011437">
    <property type="entry name" value="DUF1540"/>
</dbReference>
<organism evidence="2 3">
    <name type="scientific">Candidatus Borkfalkia ceftriaxoniphila</name>
    <dbReference type="NCBI Taxonomy" id="2508949"/>
    <lineage>
        <taxon>Bacteria</taxon>
        <taxon>Bacillati</taxon>
        <taxon>Bacillota</taxon>
        <taxon>Clostridia</taxon>
        <taxon>Christensenellales</taxon>
        <taxon>Christensenellaceae</taxon>
        <taxon>Candidatus Borkfalkia</taxon>
    </lineage>
</organism>
<sequence>MDRCNHSIGCEVTECMFNCEGRNCSLDKITVGNTCDCEADKCTCCENFKRK</sequence>
<dbReference type="Proteomes" id="UP000291269">
    <property type="component" value="Unassembled WGS sequence"/>
</dbReference>
<protein>
    <submittedName>
        <fullName evidence="2">DUF1540 domain-containing protein</fullName>
    </submittedName>
</protein>
<reference evidence="2 3" key="1">
    <citation type="journal article" date="2019" name="Gut">
        <title>Antibiotics-induced monodominance of a novel gut bacterial order.</title>
        <authorList>
            <person name="Hildebrand F."/>
            <person name="Moitinho-Silva L."/>
            <person name="Blasche S."/>
            <person name="Jahn M.T."/>
            <person name="Gossmann T.I."/>
            <person name="Heuerta-Cepas J."/>
            <person name="Hercog R."/>
            <person name="Luetge M."/>
            <person name="Bahram M."/>
            <person name="Pryszlak A."/>
            <person name="Alves R.J."/>
            <person name="Waszak S.M."/>
            <person name="Zhu A."/>
            <person name="Ye L."/>
            <person name="Costea P.I."/>
            <person name="Aalvink S."/>
            <person name="Belzer C."/>
            <person name="Forslund S.K."/>
            <person name="Sunagawa S."/>
            <person name="Hentschel U."/>
            <person name="Merten C."/>
            <person name="Patil K.R."/>
            <person name="Benes V."/>
            <person name="Bork P."/>
        </authorList>
    </citation>
    <scope>NUCLEOTIDE SEQUENCE [LARGE SCALE GENOMIC DNA]</scope>
    <source>
        <strain evidence="2 3">HDS1380</strain>
    </source>
</reference>
<dbReference type="RefSeq" id="WP_129226020.1">
    <property type="nucleotide sequence ID" value="NZ_SDOZ01000002.1"/>
</dbReference>
<keyword evidence="3" id="KW-1185">Reference proteome</keyword>
<dbReference type="Pfam" id="PF07561">
    <property type="entry name" value="DUF1540"/>
    <property type="match status" value="1"/>
</dbReference>
<comment type="caution">
    <text evidence="2">The sequence shown here is derived from an EMBL/GenBank/DDBJ whole genome shotgun (WGS) entry which is preliminary data.</text>
</comment>
<dbReference type="EMBL" id="SDOZ01000002">
    <property type="protein sequence ID" value="RXZ62368.1"/>
    <property type="molecule type" value="Genomic_DNA"/>
</dbReference>
<evidence type="ECO:0000313" key="2">
    <source>
        <dbReference type="EMBL" id="RXZ62368.1"/>
    </source>
</evidence>
<evidence type="ECO:0000259" key="1">
    <source>
        <dbReference type="Pfam" id="PF07561"/>
    </source>
</evidence>
<gene>
    <name evidence="2" type="ORF">ESZ91_08230</name>
</gene>
<accession>A0A4Q2KCP8</accession>
<proteinExistence type="predicted"/>